<gene>
    <name evidence="5" type="ORF">GU334_08125</name>
    <name evidence="4" type="ORF">GU336_09140</name>
</gene>
<feature type="transmembrane region" description="Helical" evidence="3">
    <location>
        <begin position="98"/>
        <end position="119"/>
    </location>
</feature>
<dbReference type="Pfam" id="PF07155">
    <property type="entry name" value="ECF-ribofla_trS"/>
    <property type="match status" value="1"/>
</dbReference>
<reference evidence="6 7" key="1">
    <citation type="submission" date="2019-12" db="EMBL/GenBank/DDBJ databases">
        <title>Whole genome sequences of Lactococcus raffinolactis strains isolated from sewage.</title>
        <authorList>
            <person name="Ybazeta G."/>
            <person name="Ross M."/>
            <person name="Brabant-Kirwan D."/>
            <person name="Saleh M."/>
            <person name="Dillon J.A."/>
            <person name="Splinter K."/>
            <person name="Nokhbeh R."/>
        </authorList>
    </citation>
    <scope>NUCLEOTIDE SEQUENCE [LARGE SCALE GENOMIC DNA]</scope>
    <source>
        <strain evidence="5 6">Lr_19_14</strain>
        <strain evidence="4 7">Lr_19_5</strain>
    </source>
</reference>
<feature type="transmembrane region" description="Helical" evidence="3">
    <location>
        <begin position="72"/>
        <end position="91"/>
    </location>
</feature>
<feature type="transmembrane region" description="Helical" evidence="3">
    <location>
        <begin position="131"/>
        <end position="150"/>
    </location>
</feature>
<dbReference type="Proteomes" id="UP000501945">
    <property type="component" value="Chromosome"/>
</dbReference>
<evidence type="ECO:0000256" key="2">
    <source>
        <dbReference type="ARBA" id="ARBA00022989"/>
    </source>
</evidence>
<dbReference type="KEGG" id="lrn:CMV25_01975"/>
<evidence type="ECO:0000256" key="3">
    <source>
        <dbReference type="SAM" id="Phobius"/>
    </source>
</evidence>
<evidence type="ECO:0000313" key="6">
    <source>
        <dbReference type="Proteomes" id="UP000501558"/>
    </source>
</evidence>
<keyword evidence="1 3" id="KW-0812">Transmembrane</keyword>
<dbReference type="RefSeq" id="WP_061775048.1">
    <property type="nucleotide sequence ID" value="NZ_BAAAXH010000023.1"/>
</dbReference>
<evidence type="ECO:0000313" key="7">
    <source>
        <dbReference type="Proteomes" id="UP000501945"/>
    </source>
</evidence>
<dbReference type="PANTHER" id="PTHR37815">
    <property type="entry name" value="UPF0397 PROTEIN BC_2624-RELATED"/>
    <property type="match status" value="1"/>
</dbReference>
<dbReference type="STRING" id="1348633.GCA_001591765_01569"/>
<feature type="transmembrane region" description="Helical" evidence="3">
    <location>
        <begin position="6"/>
        <end position="27"/>
    </location>
</feature>
<dbReference type="EMBL" id="CP047628">
    <property type="protein sequence ID" value="QIW58876.1"/>
    <property type="molecule type" value="Genomic_DNA"/>
</dbReference>
<keyword evidence="6" id="KW-1185">Reference proteome</keyword>
<keyword evidence="2 3" id="KW-1133">Transmembrane helix</keyword>
<dbReference type="Gene3D" id="1.10.1760.20">
    <property type="match status" value="1"/>
</dbReference>
<name>A0A290PWV7_9LACT</name>
<evidence type="ECO:0000313" key="4">
    <source>
        <dbReference type="EMBL" id="QIW54291.1"/>
    </source>
</evidence>
<sequence>MTLTPKKISVLAMITALTVAISFFLKIPMPLTKGVVTVLDAGVIFAALRFGRVEGAIVGGLTGLLFDLLSGYPHWAIFSLLIHGGQGYVAGGKTNRTLWLVLSGVIMVAGYFLVSWLFYGFGAALADMPGNIIQSIFGVVVALTLDRALVKIK</sequence>
<organism evidence="5 6">
    <name type="scientific">Pseudolactococcus raffinolactis</name>
    <dbReference type="NCBI Taxonomy" id="1366"/>
    <lineage>
        <taxon>Bacteria</taxon>
        <taxon>Bacillati</taxon>
        <taxon>Bacillota</taxon>
        <taxon>Bacilli</taxon>
        <taxon>Lactobacillales</taxon>
        <taxon>Streptococcaceae</taxon>
        <taxon>Pseudolactococcus</taxon>
    </lineage>
</organism>
<dbReference type="PANTHER" id="PTHR37815:SF3">
    <property type="entry name" value="UPF0397 PROTEIN SPR0429"/>
    <property type="match status" value="1"/>
</dbReference>
<evidence type="ECO:0000313" key="5">
    <source>
        <dbReference type="EMBL" id="QIW58876.1"/>
    </source>
</evidence>
<dbReference type="OrthoDB" id="411368at2"/>
<dbReference type="Proteomes" id="UP000501558">
    <property type="component" value="Chromosome"/>
</dbReference>
<proteinExistence type="predicted"/>
<keyword evidence="3" id="KW-0472">Membrane</keyword>
<accession>A0A290PWV7</accession>
<dbReference type="GO" id="GO:0016020">
    <property type="term" value="C:membrane"/>
    <property type="evidence" value="ECO:0007669"/>
    <property type="project" value="InterPro"/>
</dbReference>
<protein>
    <submittedName>
        <fullName evidence="5">ECF transporter S component</fullName>
    </submittedName>
</protein>
<evidence type="ECO:0000256" key="1">
    <source>
        <dbReference type="ARBA" id="ARBA00022692"/>
    </source>
</evidence>
<feature type="transmembrane region" description="Helical" evidence="3">
    <location>
        <begin position="34"/>
        <end position="52"/>
    </location>
</feature>
<dbReference type="AlphaFoldDB" id="A0A290PWV7"/>
<dbReference type="InterPro" id="IPR009825">
    <property type="entry name" value="ECF_substrate-spec-like"/>
</dbReference>
<dbReference type="EMBL" id="CP047616">
    <property type="protein sequence ID" value="QIW54291.1"/>
    <property type="molecule type" value="Genomic_DNA"/>
</dbReference>
<dbReference type="GeneID" id="93295602"/>